<proteinExistence type="predicted"/>
<reference evidence="1" key="1">
    <citation type="journal article" date="2014" name="Front. Microbiol.">
        <title>High frequency of phylogenetically diverse reductive dehalogenase-homologous genes in deep subseafloor sedimentary metagenomes.</title>
        <authorList>
            <person name="Kawai M."/>
            <person name="Futagami T."/>
            <person name="Toyoda A."/>
            <person name="Takaki Y."/>
            <person name="Nishi S."/>
            <person name="Hori S."/>
            <person name="Arai W."/>
            <person name="Tsubouchi T."/>
            <person name="Morono Y."/>
            <person name="Uchiyama I."/>
            <person name="Ito T."/>
            <person name="Fujiyama A."/>
            <person name="Inagaki F."/>
            <person name="Takami H."/>
        </authorList>
    </citation>
    <scope>NUCLEOTIDE SEQUENCE</scope>
    <source>
        <strain evidence="1">Expedition CK06-06</strain>
    </source>
</reference>
<organism evidence="1">
    <name type="scientific">marine sediment metagenome</name>
    <dbReference type="NCBI Taxonomy" id="412755"/>
    <lineage>
        <taxon>unclassified sequences</taxon>
        <taxon>metagenomes</taxon>
        <taxon>ecological metagenomes</taxon>
    </lineage>
</organism>
<dbReference type="AlphaFoldDB" id="X0YT67"/>
<sequence length="45" mass="5419">KGFQITSAFPLINPTRFSHIKSYSYTNFWIDKSLYRIFILYTNIL</sequence>
<dbReference type="EMBL" id="BART01007540">
    <property type="protein sequence ID" value="GAG59430.1"/>
    <property type="molecule type" value="Genomic_DNA"/>
</dbReference>
<gene>
    <name evidence="1" type="ORF">S01H4_17149</name>
</gene>
<comment type="caution">
    <text evidence="1">The sequence shown here is derived from an EMBL/GenBank/DDBJ whole genome shotgun (WGS) entry which is preliminary data.</text>
</comment>
<evidence type="ECO:0000313" key="1">
    <source>
        <dbReference type="EMBL" id="GAG59430.1"/>
    </source>
</evidence>
<feature type="non-terminal residue" evidence="1">
    <location>
        <position position="1"/>
    </location>
</feature>
<protein>
    <submittedName>
        <fullName evidence="1">Uncharacterized protein</fullName>
    </submittedName>
</protein>
<accession>X0YT67</accession>
<name>X0YT67_9ZZZZ</name>